<protein>
    <submittedName>
        <fullName evidence="1">Uncharacterized protein</fullName>
    </submittedName>
</protein>
<proteinExistence type="predicted"/>
<dbReference type="Proteomes" id="UP001603857">
    <property type="component" value="Unassembled WGS sequence"/>
</dbReference>
<sequence length="56" mass="6435">MYALFFVPCHFPFSPFLPDSVYLNNHVQALKKKQPMSLSVSSRLCGKVFKMINPVM</sequence>
<accession>A0ABD1MHA9</accession>
<organism evidence="1 2">
    <name type="scientific">Flemingia macrophylla</name>
    <dbReference type="NCBI Taxonomy" id="520843"/>
    <lineage>
        <taxon>Eukaryota</taxon>
        <taxon>Viridiplantae</taxon>
        <taxon>Streptophyta</taxon>
        <taxon>Embryophyta</taxon>
        <taxon>Tracheophyta</taxon>
        <taxon>Spermatophyta</taxon>
        <taxon>Magnoliopsida</taxon>
        <taxon>eudicotyledons</taxon>
        <taxon>Gunneridae</taxon>
        <taxon>Pentapetalae</taxon>
        <taxon>rosids</taxon>
        <taxon>fabids</taxon>
        <taxon>Fabales</taxon>
        <taxon>Fabaceae</taxon>
        <taxon>Papilionoideae</taxon>
        <taxon>50 kb inversion clade</taxon>
        <taxon>NPAAA clade</taxon>
        <taxon>indigoferoid/millettioid clade</taxon>
        <taxon>Phaseoleae</taxon>
        <taxon>Flemingia</taxon>
    </lineage>
</organism>
<evidence type="ECO:0000313" key="2">
    <source>
        <dbReference type="Proteomes" id="UP001603857"/>
    </source>
</evidence>
<gene>
    <name evidence="1" type="ORF">Fmac_016397</name>
</gene>
<dbReference type="AlphaFoldDB" id="A0ABD1MHA9"/>
<evidence type="ECO:0000313" key="1">
    <source>
        <dbReference type="EMBL" id="KAL2335184.1"/>
    </source>
</evidence>
<name>A0ABD1MHA9_9FABA</name>
<comment type="caution">
    <text evidence="1">The sequence shown here is derived from an EMBL/GenBank/DDBJ whole genome shotgun (WGS) entry which is preliminary data.</text>
</comment>
<reference evidence="1 2" key="1">
    <citation type="submission" date="2024-08" db="EMBL/GenBank/DDBJ databases">
        <title>Insights into the chromosomal genome structure of Flemingia macrophylla.</title>
        <authorList>
            <person name="Ding Y."/>
            <person name="Zhao Y."/>
            <person name="Bi W."/>
            <person name="Wu M."/>
            <person name="Zhao G."/>
            <person name="Gong Y."/>
            <person name="Li W."/>
            <person name="Zhang P."/>
        </authorList>
    </citation>
    <scope>NUCLEOTIDE SEQUENCE [LARGE SCALE GENOMIC DNA]</scope>
    <source>
        <strain evidence="1">DYQJB</strain>
        <tissue evidence="1">Leaf</tissue>
    </source>
</reference>
<keyword evidence="2" id="KW-1185">Reference proteome</keyword>
<dbReference type="EMBL" id="JBGMDY010000005">
    <property type="protein sequence ID" value="KAL2335184.1"/>
    <property type="molecule type" value="Genomic_DNA"/>
</dbReference>